<dbReference type="SUPFAM" id="SSF46626">
    <property type="entry name" value="Cytochrome c"/>
    <property type="match status" value="1"/>
</dbReference>
<dbReference type="GO" id="GO:0009055">
    <property type="term" value="F:electron transfer activity"/>
    <property type="evidence" value="ECO:0007669"/>
    <property type="project" value="InterPro"/>
</dbReference>
<dbReference type="PROSITE" id="PS51007">
    <property type="entry name" value="CYTC"/>
    <property type="match status" value="1"/>
</dbReference>
<reference evidence="6 7" key="1">
    <citation type="journal article" date="2011" name="Appl. Environ. Microbiol.">
        <title>Methanogenic archaea isolated from Taiwan's Chelungpu fault.</title>
        <authorList>
            <person name="Wu S.Y."/>
            <person name="Lai M.C."/>
        </authorList>
    </citation>
    <scope>NUCLEOTIDE SEQUENCE [LARGE SCALE GENOMIC DNA]</scope>
    <source>
        <strain evidence="6 7">St545Mb</strain>
    </source>
</reference>
<dbReference type="GO" id="GO:0020037">
    <property type="term" value="F:heme binding"/>
    <property type="evidence" value="ECO:0007669"/>
    <property type="project" value="InterPro"/>
</dbReference>
<dbReference type="InterPro" id="IPR036909">
    <property type="entry name" value="Cyt_c-like_dom_sf"/>
</dbReference>
<keyword evidence="3 4" id="KW-0408">Iron</keyword>
<dbReference type="GO" id="GO:0046872">
    <property type="term" value="F:metal ion binding"/>
    <property type="evidence" value="ECO:0007669"/>
    <property type="project" value="UniProtKB-KW"/>
</dbReference>
<dbReference type="Gene3D" id="1.10.760.10">
    <property type="entry name" value="Cytochrome c-like domain"/>
    <property type="match status" value="1"/>
</dbReference>
<dbReference type="InterPro" id="IPR009056">
    <property type="entry name" value="Cyt_c-like_dom"/>
</dbReference>
<proteinExistence type="predicted"/>
<evidence type="ECO:0000256" key="4">
    <source>
        <dbReference type="PROSITE-ProRule" id="PRU00433"/>
    </source>
</evidence>
<organism evidence="6 7">
    <name type="scientific">Methanolobus chelungpuianus</name>
    <dbReference type="NCBI Taxonomy" id="502115"/>
    <lineage>
        <taxon>Archaea</taxon>
        <taxon>Methanobacteriati</taxon>
        <taxon>Methanobacteriota</taxon>
        <taxon>Stenosarchaea group</taxon>
        <taxon>Methanomicrobia</taxon>
        <taxon>Methanosarcinales</taxon>
        <taxon>Methanosarcinaceae</taxon>
        <taxon>Methanolobus</taxon>
    </lineage>
</organism>
<evidence type="ECO:0000313" key="6">
    <source>
        <dbReference type="EMBL" id="MCQ6963264.1"/>
    </source>
</evidence>
<feature type="domain" description="Cytochrome c" evidence="5">
    <location>
        <begin position="74"/>
        <end position="174"/>
    </location>
</feature>
<sequence length="174" mass="19020">MARKNLVVIALALIVAGIAGLVYLASIPGYVPGIRGPGYPDTAYPVNEDTLEADYESNGQMIYYTGYNETGQRIDTSGGPHWLYVHGGSCVHCHGEDGKGGVPVMMGYVVPADITYEGLISDEHAEHEPYTDETLRRAIRSGIDPEGRPLDATMPRWDMTDEDISDLIDYLKTL</sequence>
<evidence type="ECO:0000256" key="3">
    <source>
        <dbReference type="ARBA" id="ARBA00023004"/>
    </source>
</evidence>
<dbReference type="EMBL" id="JTEO01000005">
    <property type="protein sequence ID" value="MCQ6963264.1"/>
    <property type="molecule type" value="Genomic_DNA"/>
</dbReference>
<evidence type="ECO:0000313" key="7">
    <source>
        <dbReference type="Proteomes" id="UP001206983"/>
    </source>
</evidence>
<dbReference type="RefSeq" id="WP_256623095.1">
    <property type="nucleotide sequence ID" value="NZ_JTEO01000005.1"/>
</dbReference>
<accession>A0AAE3HBT7</accession>
<keyword evidence="2 4" id="KW-0479">Metal-binding</keyword>
<evidence type="ECO:0000259" key="5">
    <source>
        <dbReference type="PROSITE" id="PS51007"/>
    </source>
</evidence>
<keyword evidence="1 4" id="KW-0349">Heme</keyword>
<comment type="caution">
    <text evidence="6">The sequence shown here is derived from an EMBL/GenBank/DDBJ whole genome shotgun (WGS) entry which is preliminary data.</text>
</comment>
<protein>
    <recommendedName>
        <fullName evidence="5">Cytochrome c domain-containing protein</fullName>
    </recommendedName>
</protein>
<dbReference type="Proteomes" id="UP001206983">
    <property type="component" value="Unassembled WGS sequence"/>
</dbReference>
<name>A0AAE3HBT7_9EURY</name>
<evidence type="ECO:0000256" key="2">
    <source>
        <dbReference type="ARBA" id="ARBA00022723"/>
    </source>
</evidence>
<evidence type="ECO:0000256" key="1">
    <source>
        <dbReference type="ARBA" id="ARBA00022617"/>
    </source>
</evidence>
<dbReference type="Pfam" id="PF00034">
    <property type="entry name" value="Cytochrom_C"/>
    <property type="match status" value="1"/>
</dbReference>
<keyword evidence="7" id="KW-1185">Reference proteome</keyword>
<dbReference type="AlphaFoldDB" id="A0AAE3HBT7"/>
<gene>
    <name evidence="6" type="ORF">PV02_09000</name>
</gene>